<evidence type="ECO:0000256" key="7">
    <source>
        <dbReference type="ARBA" id="ARBA00023128"/>
    </source>
</evidence>
<dbReference type="InterPro" id="IPR023184">
    <property type="entry name" value="Ubol_cytC_Rdtase_hinge_dom"/>
</dbReference>
<dbReference type="GO" id="GO:0006122">
    <property type="term" value="P:mitochondrial electron transport, ubiquinol to cytochrome c"/>
    <property type="evidence" value="ECO:0007669"/>
    <property type="project" value="InterPro"/>
</dbReference>
<dbReference type="OrthoDB" id="405848at2759"/>
<evidence type="ECO:0000259" key="9">
    <source>
        <dbReference type="Pfam" id="PF02320"/>
    </source>
</evidence>
<keyword evidence="8" id="KW-0472">Membrane</keyword>
<keyword evidence="6" id="KW-0249">Electron transport</keyword>
<proteinExistence type="inferred from homology"/>
<comment type="subcellular location">
    <subcellularLocation>
        <location evidence="1">Mitochondrion inner membrane</location>
        <topology evidence="1">Peripheral membrane protein</topology>
        <orientation evidence="1">Intermembrane side</orientation>
    </subcellularLocation>
</comment>
<name>A0A0V0U778_9BILA</name>
<protein>
    <submittedName>
        <fullName evidence="10">Cytochrome b-c1 complex subunit 6, mitochondrial</fullName>
    </submittedName>
</protein>
<comment type="similarity">
    <text evidence="2">Belongs to the UQCRH/QCR6 family.</text>
</comment>
<dbReference type="InterPro" id="IPR003422">
    <property type="entry name" value="Cyt_b-c1_6"/>
</dbReference>
<dbReference type="Pfam" id="PF02320">
    <property type="entry name" value="UCR_hinge"/>
    <property type="match status" value="1"/>
</dbReference>
<dbReference type="SUPFAM" id="SSF81531">
    <property type="entry name" value="Non-heme 11 kDa protein of cytochrome bc1 complex (Ubiquinol-cytochrome c reductase)"/>
    <property type="match status" value="1"/>
</dbReference>
<evidence type="ECO:0000256" key="3">
    <source>
        <dbReference type="ARBA" id="ARBA00022448"/>
    </source>
</evidence>
<keyword evidence="11" id="KW-1185">Reference proteome</keyword>
<evidence type="ECO:0000256" key="4">
    <source>
        <dbReference type="ARBA" id="ARBA00022660"/>
    </source>
</evidence>
<dbReference type="STRING" id="144512.A0A0V0U778"/>
<keyword evidence="3" id="KW-0813">Transport</keyword>
<dbReference type="EMBL" id="JYDJ01000049">
    <property type="protein sequence ID" value="KRX46973.1"/>
    <property type="molecule type" value="Genomic_DNA"/>
</dbReference>
<evidence type="ECO:0000256" key="2">
    <source>
        <dbReference type="ARBA" id="ARBA00006498"/>
    </source>
</evidence>
<sequence>MIEVQIKTDQTIKDISRNISDKAQLKELEIKVILPTEFRDEGIAQRFIKWLLGDRAVEGLMSDEIQDPLARLRKKCQEEKCQQFVEKLEICSNRVKSRKNTEENCHDEVIDMMRCVDHCAVQRAFKMLK</sequence>
<evidence type="ECO:0000256" key="5">
    <source>
        <dbReference type="ARBA" id="ARBA00022792"/>
    </source>
</evidence>
<dbReference type="PANTHER" id="PTHR15336">
    <property type="entry name" value="UBIQUINOL-CYTOCHROME C REDUCTASE COMPLEX 7.8 KDA PROTEIN"/>
    <property type="match status" value="1"/>
</dbReference>
<dbReference type="Proteomes" id="UP000055048">
    <property type="component" value="Unassembled WGS sequence"/>
</dbReference>
<keyword evidence="7" id="KW-0496">Mitochondrion</keyword>
<dbReference type="AlphaFoldDB" id="A0A0V0U778"/>
<dbReference type="PANTHER" id="PTHR15336:SF0">
    <property type="entry name" value="CYTOCHROME B-C1 COMPLEX SUBUNIT 6, MITOCHONDRIAL"/>
    <property type="match status" value="1"/>
</dbReference>
<keyword evidence="5" id="KW-0999">Mitochondrion inner membrane</keyword>
<gene>
    <name evidence="10" type="primary">Uqcrh</name>
    <name evidence="10" type="ORF">T05_13997</name>
</gene>
<dbReference type="GO" id="GO:0005743">
    <property type="term" value="C:mitochondrial inner membrane"/>
    <property type="evidence" value="ECO:0007669"/>
    <property type="project" value="UniProtKB-SubCell"/>
</dbReference>
<feature type="domain" description="Ubiquinol-cytochrome C reductase hinge" evidence="9">
    <location>
        <begin position="67"/>
        <end position="129"/>
    </location>
</feature>
<accession>A0A0V0U778</accession>
<organism evidence="10 11">
    <name type="scientific">Trichinella murrelli</name>
    <dbReference type="NCBI Taxonomy" id="144512"/>
    <lineage>
        <taxon>Eukaryota</taxon>
        <taxon>Metazoa</taxon>
        <taxon>Ecdysozoa</taxon>
        <taxon>Nematoda</taxon>
        <taxon>Enoplea</taxon>
        <taxon>Dorylaimia</taxon>
        <taxon>Trichinellida</taxon>
        <taxon>Trichinellidae</taxon>
        <taxon>Trichinella</taxon>
    </lineage>
</organism>
<reference evidence="10 11" key="1">
    <citation type="submission" date="2015-01" db="EMBL/GenBank/DDBJ databases">
        <title>Evolution of Trichinella species and genotypes.</title>
        <authorList>
            <person name="Korhonen P.K."/>
            <person name="Edoardo P."/>
            <person name="Giuseppe L.R."/>
            <person name="Gasser R.B."/>
        </authorList>
    </citation>
    <scope>NUCLEOTIDE SEQUENCE [LARGE SCALE GENOMIC DNA]</scope>
    <source>
        <strain evidence="10">ISS417</strain>
    </source>
</reference>
<evidence type="ECO:0000256" key="1">
    <source>
        <dbReference type="ARBA" id="ARBA00004137"/>
    </source>
</evidence>
<comment type="caution">
    <text evidence="10">The sequence shown here is derived from an EMBL/GenBank/DDBJ whole genome shotgun (WGS) entry which is preliminary data.</text>
</comment>
<dbReference type="Gene3D" id="1.10.287.20">
    <property type="entry name" value="Ubiquinol-cytochrome C reductase hinge domain"/>
    <property type="match status" value="1"/>
</dbReference>
<keyword evidence="4" id="KW-0679">Respiratory chain</keyword>
<dbReference type="InterPro" id="IPR036811">
    <property type="entry name" value="Ubol_cytC_Rdtase_hinge_dom_sf"/>
</dbReference>
<evidence type="ECO:0000256" key="8">
    <source>
        <dbReference type="ARBA" id="ARBA00023136"/>
    </source>
</evidence>
<evidence type="ECO:0000313" key="11">
    <source>
        <dbReference type="Proteomes" id="UP000055048"/>
    </source>
</evidence>
<evidence type="ECO:0000313" key="10">
    <source>
        <dbReference type="EMBL" id="KRX46973.1"/>
    </source>
</evidence>
<evidence type="ECO:0000256" key="6">
    <source>
        <dbReference type="ARBA" id="ARBA00022982"/>
    </source>
</evidence>